<evidence type="ECO:0000313" key="5">
    <source>
        <dbReference type="Proteomes" id="UP000289821"/>
    </source>
</evidence>
<keyword evidence="1" id="KW-0597">Phosphoprotein</keyword>
<dbReference type="SMART" id="SM00448">
    <property type="entry name" value="REC"/>
    <property type="match status" value="1"/>
</dbReference>
<dbReference type="Proteomes" id="UP000289821">
    <property type="component" value="Unassembled WGS sequence"/>
</dbReference>
<dbReference type="SMART" id="SM00850">
    <property type="entry name" value="LytTR"/>
    <property type="match status" value="1"/>
</dbReference>
<dbReference type="InterPro" id="IPR001789">
    <property type="entry name" value="Sig_transdc_resp-reg_receiver"/>
</dbReference>
<dbReference type="Pfam" id="PF00072">
    <property type="entry name" value="Response_reg"/>
    <property type="match status" value="1"/>
</dbReference>
<dbReference type="Gene3D" id="2.40.50.1020">
    <property type="entry name" value="LytTr DNA-binding domain"/>
    <property type="match status" value="1"/>
</dbReference>
<name>A0A4Q0NUG4_9FLAO</name>
<dbReference type="GO" id="GO:0003677">
    <property type="term" value="F:DNA binding"/>
    <property type="evidence" value="ECO:0007669"/>
    <property type="project" value="InterPro"/>
</dbReference>
<dbReference type="Gene3D" id="3.40.50.2300">
    <property type="match status" value="1"/>
</dbReference>
<dbReference type="PROSITE" id="PS50110">
    <property type="entry name" value="RESPONSE_REGULATORY"/>
    <property type="match status" value="1"/>
</dbReference>
<feature type="modified residue" description="4-aspartylphosphate" evidence="1">
    <location>
        <position position="55"/>
    </location>
</feature>
<dbReference type="InterPro" id="IPR011006">
    <property type="entry name" value="CheY-like_superfamily"/>
</dbReference>
<dbReference type="PROSITE" id="PS50930">
    <property type="entry name" value="HTH_LYTTR"/>
    <property type="match status" value="1"/>
</dbReference>
<dbReference type="GO" id="GO:0000156">
    <property type="term" value="F:phosphorelay response regulator activity"/>
    <property type="evidence" value="ECO:0007669"/>
    <property type="project" value="InterPro"/>
</dbReference>
<evidence type="ECO:0000313" key="4">
    <source>
        <dbReference type="EMBL" id="RXG15164.1"/>
    </source>
</evidence>
<reference evidence="4 5" key="1">
    <citation type="submission" date="2018-07" db="EMBL/GenBank/DDBJ databases">
        <title>Leeuwenhoekiella genomics.</title>
        <authorList>
            <person name="Tahon G."/>
            <person name="Willems A."/>
        </authorList>
    </citation>
    <scope>NUCLEOTIDE SEQUENCE [LARGE SCALE GENOMIC DNA]</scope>
    <source>
        <strain evidence="4 5">R-50232</strain>
    </source>
</reference>
<feature type="domain" description="Response regulatory" evidence="2">
    <location>
        <begin position="3"/>
        <end position="115"/>
    </location>
</feature>
<dbReference type="Pfam" id="PF04397">
    <property type="entry name" value="LytTR"/>
    <property type="match status" value="1"/>
</dbReference>
<dbReference type="PANTHER" id="PTHR37299:SF1">
    <property type="entry name" value="STAGE 0 SPORULATION PROTEIN A HOMOLOG"/>
    <property type="match status" value="1"/>
</dbReference>
<evidence type="ECO:0000256" key="1">
    <source>
        <dbReference type="PROSITE-ProRule" id="PRU00169"/>
    </source>
</evidence>
<comment type="caution">
    <text evidence="4">The sequence shown here is derived from an EMBL/GenBank/DDBJ whole genome shotgun (WGS) entry which is preliminary data.</text>
</comment>
<dbReference type="EMBL" id="QOVI01000003">
    <property type="protein sequence ID" value="RXG15164.1"/>
    <property type="molecule type" value="Genomic_DNA"/>
</dbReference>
<dbReference type="InterPro" id="IPR007492">
    <property type="entry name" value="LytTR_DNA-bd_dom"/>
</dbReference>
<gene>
    <name evidence="4" type="ORF">DSM04_10351</name>
</gene>
<organism evidence="4 5">
    <name type="scientific">Leeuwenhoekiella aestuarii</name>
    <dbReference type="NCBI Taxonomy" id="2249426"/>
    <lineage>
        <taxon>Bacteria</taxon>
        <taxon>Pseudomonadati</taxon>
        <taxon>Bacteroidota</taxon>
        <taxon>Flavobacteriia</taxon>
        <taxon>Flavobacteriales</taxon>
        <taxon>Flavobacteriaceae</taxon>
        <taxon>Leeuwenhoekiella</taxon>
    </lineage>
</organism>
<protein>
    <submittedName>
        <fullName evidence="4">LytTR family two component transcriptional regulator</fullName>
    </submittedName>
</protein>
<evidence type="ECO:0000259" key="2">
    <source>
        <dbReference type="PROSITE" id="PS50110"/>
    </source>
</evidence>
<dbReference type="RefSeq" id="WP_236638787.1">
    <property type="nucleotide sequence ID" value="NZ_QOVI01000003.1"/>
</dbReference>
<evidence type="ECO:0000259" key="3">
    <source>
        <dbReference type="PROSITE" id="PS50930"/>
    </source>
</evidence>
<dbReference type="InterPro" id="IPR046947">
    <property type="entry name" value="LytR-like"/>
</dbReference>
<sequence length="258" mass="29910">MIEVVIIEDEDLAADSLEKLLLQTPYDLVIKKRLESVSEAITWFKTQRCDLIFSDISLGDGDSFEIYEALKIEIPIIFTTAFDHYAIQSFQFQAIDYLLKPYNSTKLQKALEKFIALTRKQTTPENQNLEHLINQLSTISEIHNYQTRFLITKGDALVSINSSEIAYFMADDKSLFLTTLEGELFLYDDTLSNLEKRLSPRDFFKVNRKFIVRHNAIKSIIKYSQSRLKVALQPEPNLNDPILISARNIQSFKEWLNN</sequence>
<dbReference type="PANTHER" id="PTHR37299">
    <property type="entry name" value="TRANSCRIPTIONAL REGULATOR-RELATED"/>
    <property type="match status" value="1"/>
</dbReference>
<keyword evidence="5" id="KW-1185">Reference proteome</keyword>
<dbReference type="AlphaFoldDB" id="A0A4Q0NUG4"/>
<proteinExistence type="predicted"/>
<feature type="domain" description="HTH LytTR-type" evidence="3">
    <location>
        <begin position="149"/>
        <end position="258"/>
    </location>
</feature>
<dbReference type="SUPFAM" id="SSF52172">
    <property type="entry name" value="CheY-like"/>
    <property type="match status" value="1"/>
</dbReference>
<accession>A0A4Q0NUG4</accession>